<evidence type="ECO:0000313" key="18">
    <source>
        <dbReference type="Proteomes" id="UP000245119"/>
    </source>
</evidence>
<reference evidence="17 18" key="1">
    <citation type="submission" date="2018-04" db="EMBL/GenBank/DDBJ databases">
        <title>The genome of golden apple snail Pomacea canaliculata provides insight into stress tolerance and invasive adaptation.</title>
        <authorList>
            <person name="Liu C."/>
            <person name="Liu B."/>
            <person name="Ren Y."/>
            <person name="Zhang Y."/>
            <person name="Wang H."/>
            <person name="Li S."/>
            <person name="Jiang F."/>
            <person name="Yin L."/>
            <person name="Zhang G."/>
            <person name="Qian W."/>
            <person name="Fan W."/>
        </authorList>
    </citation>
    <scope>NUCLEOTIDE SEQUENCE [LARGE SCALE GENOMIC DNA]</scope>
    <source>
        <strain evidence="17">SZHN2017</strain>
        <tissue evidence="17">Muscle</tissue>
    </source>
</reference>
<dbReference type="PANTHER" id="PTHR10631:SF1">
    <property type="entry name" value="TRMT1-LIKE PROTEIN"/>
    <property type="match status" value="1"/>
</dbReference>
<dbReference type="Pfam" id="PF02005">
    <property type="entry name" value="TRM"/>
    <property type="match status" value="2"/>
</dbReference>
<evidence type="ECO:0000256" key="10">
    <source>
        <dbReference type="ARBA" id="ARBA00022771"/>
    </source>
</evidence>
<comment type="similarity">
    <text evidence="15">Belongs to the class I-like SAM-binding methyltransferase superfamily. Trm1 family.</text>
</comment>
<keyword evidence="11" id="KW-0862">Zinc</keyword>
<comment type="caution">
    <text evidence="17">The sequence shown here is derived from an EMBL/GenBank/DDBJ whole genome shotgun (WGS) entry which is preliminary data.</text>
</comment>
<dbReference type="EMBL" id="PZQS01000011">
    <property type="protein sequence ID" value="PVD22573.1"/>
    <property type="molecule type" value="Genomic_DNA"/>
</dbReference>
<dbReference type="Gene3D" id="3.30.56.70">
    <property type="entry name" value="N2,N2-dimethylguanosine tRNA methyltransferase, C-terminal domain"/>
    <property type="match status" value="1"/>
</dbReference>
<evidence type="ECO:0000313" key="17">
    <source>
        <dbReference type="EMBL" id="PVD22573.1"/>
    </source>
</evidence>
<feature type="compositionally biased region" description="Polar residues" evidence="16">
    <location>
        <begin position="406"/>
        <end position="426"/>
    </location>
</feature>
<keyword evidence="7 15" id="KW-0949">S-adenosyl-L-methionine</keyword>
<keyword evidence="10" id="KW-0863">Zinc-finger</keyword>
<evidence type="ECO:0000256" key="5">
    <source>
        <dbReference type="ARBA" id="ARBA00022603"/>
    </source>
</evidence>
<evidence type="ECO:0000256" key="16">
    <source>
        <dbReference type="SAM" id="MobiDB-lite"/>
    </source>
</evidence>
<dbReference type="PANTHER" id="PTHR10631">
    <property type="entry name" value="N 2 ,N 2 -DIMETHYLGUANOSINE TRNA METHYLTRANSFERASE"/>
    <property type="match status" value="1"/>
</dbReference>
<dbReference type="InterPro" id="IPR029063">
    <property type="entry name" value="SAM-dependent_MTases_sf"/>
</dbReference>
<keyword evidence="2" id="KW-1017">Isopeptide bond</keyword>
<keyword evidence="4 15" id="KW-0820">tRNA-binding</keyword>
<comment type="catalytic activity">
    <reaction evidence="15">
        <text>guanosine(26) in tRNA + 2 S-adenosyl-L-methionine = N(2)-dimethylguanosine(26) in tRNA + 2 S-adenosyl-L-homocysteine + 2 H(+)</text>
        <dbReference type="Rhea" id="RHEA:43140"/>
        <dbReference type="Rhea" id="RHEA-COMP:10359"/>
        <dbReference type="Rhea" id="RHEA-COMP:10360"/>
        <dbReference type="ChEBI" id="CHEBI:15378"/>
        <dbReference type="ChEBI" id="CHEBI:57856"/>
        <dbReference type="ChEBI" id="CHEBI:59789"/>
        <dbReference type="ChEBI" id="CHEBI:74269"/>
        <dbReference type="ChEBI" id="CHEBI:74513"/>
        <dbReference type="EC" id="2.1.1.216"/>
    </reaction>
</comment>
<keyword evidence="8 15" id="KW-0819">tRNA processing</keyword>
<feature type="region of interest" description="Disordered" evidence="16">
    <location>
        <begin position="469"/>
        <end position="490"/>
    </location>
</feature>
<evidence type="ECO:0000256" key="14">
    <source>
        <dbReference type="ARBA" id="ARBA00023242"/>
    </source>
</evidence>
<evidence type="ECO:0000256" key="13">
    <source>
        <dbReference type="ARBA" id="ARBA00022884"/>
    </source>
</evidence>
<evidence type="ECO:0000256" key="7">
    <source>
        <dbReference type="ARBA" id="ARBA00022691"/>
    </source>
</evidence>
<evidence type="ECO:0000256" key="1">
    <source>
        <dbReference type="ARBA" id="ARBA00004604"/>
    </source>
</evidence>
<dbReference type="GO" id="GO:0000049">
    <property type="term" value="F:tRNA binding"/>
    <property type="evidence" value="ECO:0007669"/>
    <property type="project" value="UniProtKB-UniRule"/>
</dbReference>
<feature type="region of interest" description="Disordered" evidence="16">
    <location>
        <begin position="381"/>
        <end position="448"/>
    </location>
</feature>
<evidence type="ECO:0000256" key="8">
    <source>
        <dbReference type="ARBA" id="ARBA00022694"/>
    </source>
</evidence>
<keyword evidence="9" id="KW-0479">Metal-binding</keyword>
<dbReference type="EC" id="2.1.1.216" evidence="15"/>
<dbReference type="STRING" id="400727.A0A2T7NN44"/>
<keyword evidence="6 15" id="KW-0808">Transferase</keyword>
<dbReference type="GO" id="GO:0005730">
    <property type="term" value="C:nucleolus"/>
    <property type="evidence" value="ECO:0007669"/>
    <property type="project" value="UniProtKB-SubCell"/>
</dbReference>
<dbReference type="InterPro" id="IPR042296">
    <property type="entry name" value="tRNA_met_Trm1_C"/>
</dbReference>
<keyword evidence="14" id="KW-0539">Nucleus</keyword>
<keyword evidence="3" id="KW-0597">Phosphoprotein</keyword>
<feature type="compositionally biased region" description="Basic and acidic residues" evidence="16">
    <location>
        <begin position="432"/>
        <end position="448"/>
    </location>
</feature>
<evidence type="ECO:0000256" key="4">
    <source>
        <dbReference type="ARBA" id="ARBA00022555"/>
    </source>
</evidence>
<name>A0A2T7NN44_POMCA</name>
<dbReference type="OrthoDB" id="6349953at2759"/>
<proteinExistence type="inferred from homology"/>
<evidence type="ECO:0000256" key="11">
    <source>
        <dbReference type="ARBA" id="ARBA00022833"/>
    </source>
</evidence>
<evidence type="ECO:0000256" key="2">
    <source>
        <dbReference type="ARBA" id="ARBA00022499"/>
    </source>
</evidence>
<evidence type="ECO:0000256" key="9">
    <source>
        <dbReference type="ARBA" id="ARBA00022723"/>
    </source>
</evidence>
<accession>A0A2T7NN44</accession>
<dbReference type="PROSITE" id="PS51626">
    <property type="entry name" value="SAM_MT_TRM1"/>
    <property type="match status" value="1"/>
</dbReference>
<dbReference type="Gene3D" id="3.40.50.150">
    <property type="entry name" value="Vaccinia Virus protein VP39"/>
    <property type="match status" value="1"/>
</dbReference>
<organism evidence="17 18">
    <name type="scientific">Pomacea canaliculata</name>
    <name type="common">Golden apple snail</name>
    <dbReference type="NCBI Taxonomy" id="400727"/>
    <lineage>
        <taxon>Eukaryota</taxon>
        <taxon>Metazoa</taxon>
        <taxon>Spiralia</taxon>
        <taxon>Lophotrochozoa</taxon>
        <taxon>Mollusca</taxon>
        <taxon>Gastropoda</taxon>
        <taxon>Caenogastropoda</taxon>
        <taxon>Architaenioglossa</taxon>
        <taxon>Ampullarioidea</taxon>
        <taxon>Ampullariidae</taxon>
        <taxon>Pomacea</taxon>
    </lineage>
</organism>
<protein>
    <recommendedName>
        <fullName evidence="15">tRNA (guanine(26)-N(2))-dimethyltransferase</fullName>
        <ecNumber evidence="15">2.1.1.216</ecNumber>
    </recommendedName>
</protein>
<dbReference type="SUPFAM" id="SSF53335">
    <property type="entry name" value="S-adenosyl-L-methionine-dependent methyltransferases"/>
    <property type="match status" value="1"/>
</dbReference>
<evidence type="ECO:0000256" key="12">
    <source>
        <dbReference type="ARBA" id="ARBA00022843"/>
    </source>
</evidence>
<keyword evidence="18" id="KW-1185">Reference proteome</keyword>
<comment type="subcellular location">
    <subcellularLocation>
        <location evidence="1">Nucleus</location>
        <location evidence="1">Nucleolus</location>
    </subcellularLocation>
</comment>
<evidence type="ECO:0000256" key="3">
    <source>
        <dbReference type="ARBA" id="ARBA00022553"/>
    </source>
</evidence>
<dbReference type="GO" id="GO:0002940">
    <property type="term" value="P:tRNA N2-guanine methylation"/>
    <property type="evidence" value="ECO:0007669"/>
    <property type="project" value="TreeGrafter"/>
</dbReference>
<sequence length="582" mass="64545">MAMEISENGVTVKFPDSKKGKYLPKTAVFRDFALATSALFANEHKEKLSAGNDEETRRSQFCACDLTAYSGIAGLQWKHHLGADVHVTLVELREPQLLKDNAVQNGLTVSHLPLNPAVPAGASLPSQSALEVHVAQCDGKVLMLLEAFNFIFVDSYKNPSLYFSTLFRNVRNGGVVCVVVPDVLHFARTPHVVRRSYSATCIRTEYIKELAARIIVASLAVEAARSNKGICVLYTVSLEDALLISIRVTKGPKIADDTLQSIAHVLHCRICEERTFYPENMAPVEAPYSMLGCDCHKKIPGKTAVILGPLWKGSLFDWPCLQKLIEAGRKITLSKTYYDLLQKVLEDCLCNSPVVDLLNINQSGFHDGHKSVAAETLASRNTDVSGEMKPPPLDSQYDIDIKKNSNENNKTLTSSDLGRETQTGKCSSGECAAKKKEDTRRSKELCDPDHSEMGQIACEENTAVERNFPKQEHFKREASTRDLGSRDGVPDSKRPCYADVKYTGVAPAPPFYYSVHSKKLGKVRLPKQKEIIQQLQALGFRCCRTHFEKYAVRTDAPRKILMSILGAGEDKVIYVKRGQTHI</sequence>
<dbReference type="OMA" id="CICHLSC"/>
<evidence type="ECO:0000256" key="6">
    <source>
        <dbReference type="ARBA" id="ARBA00022679"/>
    </source>
</evidence>
<dbReference type="Proteomes" id="UP000245119">
    <property type="component" value="Linkage Group LG11"/>
</dbReference>
<evidence type="ECO:0000256" key="15">
    <source>
        <dbReference type="PROSITE-ProRule" id="PRU00958"/>
    </source>
</evidence>
<dbReference type="InterPro" id="IPR002905">
    <property type="entry name" value="Trm1"/>
</dbReference>
<dbReference type="GO" id="GO:0160104">
    <property type="term" value="F:tRNA (guanine(26)-N2)-dimethyltransferase activity"/>
    <property type="evidence" value="ECO:0007669"/>
    <property type="project" value="UniProtKB-UniRule"/>
</dbReference>
<gene>
    <name evidence="17" type="ORF">C0Q70_18390</name>
</gene>
<dbReference type="AlphaFoldDB" id="A0A2T7NN44"/>
<dbReference type="GO" id="GO:0008270">
    <property type="term" value="F:zinc ion binding"/>
    <property type="evidence" value="ECO:0007669"/>
    <property type="project" value="UniProtKB-KW"/>
</dbReference>
<keyword evidence="13 15" id="KW-0694">RNA-binding</keyword>
<keyword evidence="12" id="KW-0832">Ubl conjugation</keyword>
<keyword evidence="5 15" id="KW-0489">Methyltransferase</keyword>